<dbReference type="Pfam" id="PF01738">
    <property type="entry name" value="DLH"/>
    <property type="match status" value="1"/>
</dbReference>
<comment type="caution">
    <text evidence="2">The sequence shown here is derived from an EMBL/GenBank/DDBJ whole genome shotgun (WGS) entry which is preliminary data.</text>
</comment>
<evidence type="ECO:0000313" key="3">
    <source>
        <dbReference type="Proteomes" id="UP000824249"/>
    </source>
</evidence>
<dbReference type="AlphaFoldDB" id="A0A9D2ARM5"/>
<dbReference type="GO" id="GO:0016787">
    <property type="term" value="F:hydrolase activity"/>
    <property type="evidence" value="ECO:0007669"/>
    <property type="project" value="UniProtKB-KW"/>
</dbReference>
<accession>A0A9D2ARM5</accession>
<dbReference type="Proteomes" id="UP000824249">
    <property type="component" value="Unassembled WGS sequence"/>
</dbReference>
<dbReference type="InterPro" id="IPR002925">
    <property type="entry name" value="Dienelactn_hydro"/>
</dbReference>
<dbReference type="InterPro" id="IPR029058">
    <property type="entry name" value="AB_hydrolase_fold"/>
</dbReference>
<proteinExistence type="predicted"/>
<reference evidence="2" key="1">
    <citation type="journal article" date="2021" name="PeerJ">
        <title>Extensive microbial diversity within the chicken gut microbiome revealed by metagenomics and culture.</title>
        <authorList>
            <person name="Gilroy R."/>
            <person name="Ravi A."/>
            <person name="Getino M."/>
            <person name="Pursley I."/>
            <person name="Horton D.L."/>
            <person name="Alikhan N.F."/>
            <person name="Baker D."/>
            <person name="Gharbi K."/>
            <person name="Hall N."/>
            <person name="Watson M."/>
            <person name="Adriaenssens E.M."/>
            <person name="Foster-Nyarko E."/>
            <person name="Jarju S."/>
            <person name="Secka A."/>
            <person name="Antonio M."/>
            <person name="Oren A."/>
            <person name="Chaudhuri R.R."/>
            <person name="La Ragione R."/>
            <person name="Hildebrand F."/>
            <person name="Pallen M.J."/>
        </authorList>
    </citation>
    <scope>NUCLEOTIDE SEQUENCE</scope>
    <source>
        <strain evidence="2">26628</strain>
    </source>
</reference>
<evidence type="ECO:0000259" key="1">
    <source>
        <dbReference type="Pfam" id="PF01738"/>
    </source>
</evidence>
<dbReference type="EMBL" id="DXFD01000101">
    <property type="protein sequence ID" value="HIX47378.1"/>
    <property type="molecule type" value="Genomic_DNA"/>
</dbReference>
<keyword evidence="2" id="KW-0378">Hydrolase</keyword>
<sequence>MANKILTPTTLWSDFDDSLPVEETILHREEGEKLRLYTVRFSGRAVGEERVGIFARYAEPSDGGTVPALLILPDADQTIDDAAVRYFASLGYAVLMPDYRGSWRGADGYTAYPEAIAYANLRQAERRFDHADDTARETCWFEWVALARYCVRYLRSKANIGKIGVIGVRAGGDIAWQLAATCDDLACAIPVCAGGWRAYRGVNKYGDAPELKMDDERYRFIAGVESQSYAPYVKCPVLMLCSTNDEFFDADRAFDTFSRIASDCDKTFYFAARYNGHIGNTGLKDLELFIGKYLRGREVFIPAPAEIAIDEDADGELVARIRFDRNGEVRYCEVYMAEEMCESAMRDWVRCERKESAGEDEQVFRLNTVRGARRVFAYAKTKYSCGFAVSSKIAVKRLEKDYANSVERCRILYSSRNGRDSFTVARFDRGGTMADCFLQNSLPPVNLMEGPCGIEGIASEYGLKSFRINDPRYRPSENALLKFDVYAPETTTMQITVRAEKNGRDILYQCNLFLPGCESWIDHVLSAKDFKTDGNRPLAGLSGAKYISFCAEGRFCINNLLWL</sequence>
<reference evidence="2" key="2">
    <citation type="submission" date="2021-04" db="EMBL/GenBank/DDBJ databases">
        <authorList>
            <person name="Gilroy R."/>
        </authorList>
    </citation>
    <scope>NUCLEOTIDE SEQUENCE</scope>
    <source>
        <strain evidence="2">26628</strain>
    </source>
</reference>
<gene>
    <name evidence="2" type="ORF">H9737_06795</name>
</gene>
<feature type="domain" description="Dienelactone hydrolase" evidence="1">
    <location>
        <begin position="56"/>
        <end position="255"/>
    </location>
</feature>
<name>A0A9D2ARM5_9FIRM</name>
<evidence type="ECO:0000313" key="2">
    <source>
        <dbReference type="EMBL" id="HIX47378.1"/>
    </source>
</evidence>
<protein>
    <submittedName>
        <fullName evidence="2">Dienelactone hydrolase family protein</fullName>
    </submittedName>
</protein>
<organism evidence="2 3">
    <name type="scientific">Candidatus Borkfalkia faecigallinarum</name>
    <dbReference type="NCBI Taxonomy" id="2838509"/>
    <lineage>
        <taxon>Bacteria</taxon>
        <taxon>Bacillati</taxon>
        <taxon>Bacillota</taxon>
        <taxon>Clostridia</taxon>
        <taxon>Christensenellales</taxon>
        <taxon>Christensenellaceae</taxon>
        <taxon>Candidatus Borkfalkia</taxon>
    </lineage>
</organism>
<dbReference type="Gene3D" id="3.40.50.1820">
    <property type="entry name" value="alpha/beta hydrolase"/>
    <property type="match status" value="1"/>
</dbReference>
<dbReference type="SUPFAM" id="SSF53474">
    <property type="entry name" value="alpha/beta-Hydrolases"/>
    <property type="match status" value="1"/>
</dbReference>